<dbReference type="Proteomes" id="UP000596660">
    <property type="component" value="Unplaced"/>
</dbReference>
<dbReference type="AlphaFoldDB" id="A0A803MIP2"/>
<reference evidence="1" key="1">
    <citation type="journal article" date="2017" name="Nature">
        <title>The genome of Chenopodium quinoa.</title>
        <authorList>
            <person name="Jarvis D.E."/>
            <person name="Ho Y.S."/>
            <person name="Lightfoot D.J."/>
            <person name="Schmoeckel S.M."/>
            <person name="Li B."/>
            <person name="Borm T.J.A."/>
            <person name="Ohyanagi H."/>
            <person name="Mineta K."/>
            <person name="Michell C.T."/>
            <person name="Saber N."/>
            <person name="Kharbatia N.M."/>
            <person name="Rupper R.R."/>
            <person name="Sharp A.R."/>
            <person name="Dally N."/>
            <person name="Boughton B.A."/>
            <person name="Woo Y.H."/>
            <person name="Gao G."/>
            <person name="Schijlen E.G.W.M."/>
            <person name="Guo X."/>
            <person name="Momin A.A."/>
            <person name="Negrao S."/>
            <person name="Al-Babili S."/>
            <person name="Gehring C."/>
            <person name="Roessner U."/>
            <person name="Jung C."/>
            <person name="Murphy K."/>
            <person name="Arold S.T."/>
            <person name="Gojobori T."/>
            <person name="van der Linden C.G."/>
            <person name="van Loo E.N."/>
            <person name="Jellen E.N."/>
            <person name="Maughan P.J."/>
            <person name="Tester M."/>
        </authorList>
    </citation>
    <scope>NUCLEOTIDE SEQUENCE [LARGE SCALE GENOMIC DNA]</scope>
    <source>
        <strain evidence="1">cv. PI 614886</strain>
    </source>
</reference>
<reference evidence="1" key="2">
    <citation type="submission" date="2021-03" db="UniProtKB">
        <authorList>
            <consortium name="EnsemblPlants"/>
        </authorList>
    </citation>
    <scope>IDENTIFICATION</scope>
</reference>
<dbReference type="EnsemblPlants" id="AUR62030138-RA">
    <property type="protein sequence ID" value="AUR62030138-RA:cds"/>
    <property type="gene ID" value="AUR62030138"/>
</dbReference>
<sequence>MDNTKLEQCRKLSEEIDQLQLLEESYWHVRARTNELRDGDKNTSYFHHKASARKAKNMIVGLEDSNGQWIQDEKGISEVVTNYFSQLFTTEGVVDFDEALMGITHGITETMNDELCMVPTANEDDIAIVKELPLVDVAEPDSLFWTLTSSREIWVHCHIWEEIQIWLSEVFHETLANMIEGLSSFDFCLFATLAWAAWTSRNKSLFEEGTHVPQ</sequence>
<evidence type="ECO:0000313" key="2">
    <source>
        <dbReference type="Proteomes" id="UP000596660"/>
    </source>
</evidence>
<name>A0A803MIP2_CHEQI</name>
<keyword evidence="2" id="KW-1185">Reference proteome</keyword>
<proteinExistence type="predicted"/>
<accession>A0A803MIP2</accession>
<dbReference type="Gramene" id="AUR62030138-RA">
    <property type="protein sequence ID" value="AUR62030138-RA:cds"/>
    <property type="gene ID" value="AUR62030138"/>
</dbReference>
<organism evidence="1 2">
    <name type="scientific">Chenopodium quinoa</name>
    <name type="common">Quinoa</name>
    <dbReference type="NCBI Taxonomy" id="63459"/>
    <lineage>
        <taxon>Eukaryota</taxon>
        <taxon>Viridiplantae</taxon>
        <taxon>Streptophyta</taxon>
        <taxon>Embryophyta</taxon>
        <taxon>Tracheophyta</taxon>
        <taxon>Spermatophyta</taxon>
        <taxon>Magnoliopsida</taxon>
        <taxon>eudicotyledons</taxon>
        <taxon>Gunneridae</taxon>
        <taxon>Pentapetalae</taxon>
        <taxon>Caryophyllales</taxon>
        <taxon>Chenopodiaceae</taxon>
        <taxon>Chenopodioideae</taxon>
        <taxon>Atripliceae</taxon>
        <taxon>Chenopodium</taxon>
    </lineage>
</organism>
<protein>
    <submittedName>
        <fullName evidence="1">Uncharacterized protein</fullName>
    </submittedName>
</protein>
<evidence type="ECO:0000313" key="1">
    <source>
        <dbReference type="EnsemblPlants" id="AUR62030138-RA:cds"/>
    </source>
</evidence>